<dbReference type="STRING" id="1267564.SAMN05192561_101115"/>
<dbReference type="Proteomes" id="UP000199215">
    <property type="component" value="Unassembled WGS sequence"/>
</dbReference>
<dbReference type="InterPro" id="IPR024747">
    <property type="entry name" value="Pyridox_Oxase-rel"/>
</dbReference>
<evidence type="ECO:0000313" key="1">
    <source>
        <dbReference type="EMBL" id="SEH37013.1"/>
    </source>
</evidence>
<name>A0A1H6HSQ4_9EURY</name>
<dbReference type="EMBL" id="FNWU01000001">
    <property type="protein sequence ID" value="SEH37013.1"/>
    <property type="molecule type" value="Genomic_DNA"/>
</dbReference>
<reference evidence="1 2" key="1">
    <citation type="submission" date="2016-10" db="EMBL/GenBank/DDBJ databases">
        <authorList>
            <person name="de Groot N.N."/>
        </authorList>
    </citation>
    <scope>NUCLEOTIDE SEQUENCE [LARGE SCALE GENOMIC DNA]</scope>
    <source>
        <strain evidence="1 2">IBRC-M10418</strain>
    </source>
</reference>
<dbReference type="OrthoDB" id="953at2157"/>
<organism evidence="1 2">
    <name type="scientific">Halopenitus malekzadehii</name>
    <dbReference type="NCBI Taxonomy" id="1267564"/>
    <lineage>
        <taxon>Archaea</taxon>
        <taxon>Methanobacteriati</taxon>
        <taxon>Methanobacteriota</taxon>
        <taxon>Stenosarchaea group</taxon>
        <taxon>Halobacteria</taxon>
        <taxon>Halobacteriales</taxon>
        <taxon>Haloferacaceae</taxon>
        <taxon>Halopenitus</taxon>
    </lineage>
</organism>
<dbReference type="InterPro" id="IPR012349">
    <property type="entry name" value="Split_barrel_FMN-bd"/>
</dbReference>
<gene>
    <name evidence="1" type="ORF">SAMN05192561_101115</name>
</gene>
<dbReference type="Pfam" id="PF12900">
    <property type="entry name" value="Pyridox_ox_2"/>
    <property type="match status" value="1"/>
</dbReference>
<sequence>MAPDVIQLGDDERDEFLGTGGTGVLSFSTDAETPPHSIPVSYGYDPVGETFYFRLATGVESRKGDPTDRSVSFVAYGQREDRWNSVVAEGRLVATTDDDVALEALQGLERVHIPFVEIFGTPPETIDFEFYRLDPAELTARTERPVRR</sequence>
<dbReference type="Gene3D" id="2.30.110.10">
    <property type="entry name" value="Electron Transport, Fmn-binding Protein, Chain A"/>
    <property type="match status" value="1"/>
</dbReference>
<evidence type="ECO:0000313" key="2">
    <source>
        <dbReference type="Proteomes" id="UP000199215"/>
    </source>
</evidence>
<dbReference type="AlphaFoldDB" id="A0A1H6HSQ4"/>
<dbReference type="SUPFAM" id="SSF50475">
    <property type="entry name" value="FMN-binding split barrel"/>
    <property type="match status" value="1"/>
</dbReference>
<dbReference type="RefSeq" id="WP_092812835.1">
    <property type="nucleotide sequence ID" value="NZ_FNWU01000001.1"/>
</dbReference>
<protein>
    <recommendedName>
        <fullName evidence="3">Pyridoxamine 5'-phosphate oxidase</fullName>
    </recommendedName>
</protein>
<evidence type="ECO:0008006" key="3">
    <source>
        <dbReference type="Google" id="ProtNLM"/>
    </source>
</evidence>
<keyword evidence="2" id="KW-1185">Reference proteome</keyword>
<accession>A0A1H6HSQ4</accession>
<proteinExistence type="predicted"/>